<dbReference type="RefSeq" id="XP_020124228.1">
    <property type="nucleotide sequence ID" value="XM_020259785.1"/>
</dbReference>
<feature type="topological domain" description="Mitochondrial matrix" evidence="12">
    <location>
        <begin position="1"/>
        <end position="74"/>
    </location>
</feature>
<comment type="subunit">
    <text evidence="12">Heterodimer of a large membrane-associated beta subunit and a small pyruvoyl-containing alpha subunit.</text>
</comment>
<evidence type="ECO:0000256" key="12">
    <source>
        <dbReference type="HAMAP-Rule" id="MF_03208"/>
    </source>
</evidence>
<evidence type="ECO:0000256" key="4">
    <source>
        <dbReference type="ARBA" id="ARBA00022793"/>
    </source>
</evidence>
<sequence length="529" mass="58849">MATGLGGQAIAVCRGLGRTQGHGCRQRLLRSPATARQFSSCTNFREAHKSGPGKEPKESFKSRLGSAWSRTRIQWRPIPIGLGIGFLGLLQFYRTRRDSERLRELELAEDGTPPPRRRIRPSGPWQVQMMSTLPLKALSRLWGRFNELDLPMPLRIPGFKLYSWIFGVNLDEVREPDLRTYANLASFFYRELKPGARPIDPDPSVVISPSDGKVLSFGMIERGEVEQVKGMTYSLEALLGEASPSRDAIASHGVTPVDAVDDDSNNMAMDEEFARVNGISYTLPHLLSGSKRKPKKETAMDASTTSQLTSEAKVKADLALGDGRPWYAPRASNNALYYCVIYLAPGDYHRFHSPISWVVESRRHFAGELYSVSPYLQRTLPGLFVLNERVVLLGRWRWGFFSYIPVGATNVGSIKLNFDAELRTNSLTTDTAADRAAAEAAKRGEPYSGFAEATYYNASRTLRGHALQRGEEMGGFQLGSTIVLVFEAPMGIRQSFDEGWGSGREGGWKWNIEQGQKIKVGQKLGHVEI</sequence>
<feature type="active site" description="Charge relay system; for autoendoproteolytic cleavage activity" evidence="12">
    <location>
        <position position="352"/>
    </location>
</feature>
<feature type="modified residue" description="Pyruvic acid (Ser); by autocatalysis" evidence="12">
    <location>
        <position position="480"/>
    </location>
</feature>
<evidence type="ECO:0000256" key="3">
    <source>
        <dbReference type="ARBA" id="ARBA00022692"/>
    </source>
</evidence>
<dbReference type="NCBIfam" id="TIGR00163">
    <property type="entry name" value="PS_decarb"/>
    <property type="match status" value="1"/>
</dbReference>
<evidence type="ECO:0000256" key="2">
    <source>
        <dbReference type="ARBA" id="ARBA00022516"/>
    </source>
</evidence>
<keyword evidence="10 12" id="KW-1208">Phospholipid metabolism</keyword>
<comment type="cofactor">
    <cofactor evidence="12">
        <name>pyruvate</name>
        <dbReference type="ChEBI" id="CHEBI:15361"/>
    </cofactor>
    <text evidence="12">Binds 1 pyruvoyl group covalently per subunit.</text>
</comment>
<dbReference type="GO" id="GO:0005743">
    <property type="term" value="C:mitochondrial inner membrane"/>
    <property type="evidence" value="ECO:0007669"/>
    <property type="project" value="UniProtKB-SubCell"/>
</dbReference>
<evidence type="ECO:0000256" key="10">
    <source>
        <dbReference type="ARBA" id="ARBA00023264"/>
    </source>
</evidence>
<feature type="chain" id="PRO_5023546225" description="Phosphatidylserine decarboxylase 1 alpha chain" evidence="12">
    <location>
        <begin position="480"/>
        <end position="529"/>
    </location>
</feature>
<evidence type="ECO:0000313" key="14">
    <source>
        <dbReference type="Proteomes" id="UP000214365"/>
    </source>
</evidence>
<feature type="chain" id="PRO_5023546224" description="Phosphatidylserine decarboxylase 1 beta chain" evidence="12">
    <location>
        <begin position="1"/>
        <end position="479"/>
    </location>
</feature>
<keyword evidence="5 12" id="KW-1133">Transmembrane helix</keyword>
<accession>A0A225BDK8</accession>
<evidence type="ECO:0000256" key="11">
    <source>
        <dbReference type="ARBA" id="ARBA00023317"/>
    </source>
</evidence>
<evidence type="ECO:0000256" key="1">
    <source>
        <dbReference type="ARBA" id="ARBA00005189"/>
    </source>
</evidence>
<evidence type="ECO:0000256" key="9">
    <source>
        <dbReference type="ARBA" id="ARBA00023239"/>
    </source>
</evidence>
<dbReference type="InterPro" id="IPR003817">
    <property type="entry name" value="PS_Dcarbxylase"/>
</dbReference>
<comment type="similarity">
    <text evidence="12">Belongs to the phosphatidylserine decarboxylase family. PSD-B subfamily. Eukaryotic type I sub-subfamily.</text>
</comment>
<dbReference type="AlphaFoldDB" id="A0A225BDK8"/>
<name>A0A225BDK8_TALAT</name>
<dbReference type="InterPro" id="IPR033177">
    <property type="entry name" value="PSD-B"/>
</dbReference>
<feature type="active site" description="Schiff-base intermediate with substrate; via pyruvic acid; for decarboxylase activity" evidence="12">
    <location>
        <position position="480"/>
    </location>
</feature>
<keyword evidence="6 12" id="KW-0443">Lipid metabolism</keyword>
<dbReference type="Pfam" id="PF02666">
    <property type="entry name" value="PS_Dcarbxylase"/>
    <property type="match status" value="2"/>
</dbReference>
<dbReference type="OrthoDB" id="4330at2759"/>
<comment type="caution">
    <text evidence="13">The sequence shown here is derived from an EMBL/GenBank/DDBJ whole genome shotgun (WGS) entry which is preliminary data.</text>
</comment>
<dbReference type="EMBL" id="LFMY01000001">
    <property type="protein sequence ID" value="OKL64107.1"/>
    <property type="molecule type" value="Genomic_DNA"/>
</dbReference>
<keyword evidence="12" id="KW-0999">Mitochondrion inner membrane</keyword>
<feature type="active site" description="Charge relay system; for autoendoproteolytic cleavage activity" evidence="12">
    <location>
        <position position="480"/>
    </location>
</feature>
<dbReference type="GO" id="GO:0016540">
    <property type="term" value="P:protein autoprocessing"/>
    <property type="evidence" value="ECO:0007669"/>
    <property type="project" value="UniProtKB-UniRule"/>
</dbReference>
<dbReference type="PANTHER" id="PTHR10067">
    <property type="entry name" value="PHOSPHATIDYLSERINE DECARBOXYLASE"/>
    <property type="match status" value="1"/>
</dbReference>
<proteinExistence type="inferred from homology"/>
<feature type="active site" description="Charge relay system; for autoendoproteolytic cleavage activity" evidence="12">
    <location>
        <position position="211"/>
    </location>
</feature>
<protein>
    <recommendedName>
        <fullName evidence="12">Phosphatidylserine decarboxylase proenzyme 1, mitochondrial</fullName>
        <ecNumber evidence="12">4.1.1.65</ecNumber>
    </recommendedName>
    <component>
        <recommendedName>
            <fullName evidence="12">Phosphatidylserine decarboxylase 1 beta chain</fullName>
        </recommendedName>
    </component>
    <component>
        <recommendedName>
            <fullName evidence="12">Phosphatidylserine decarboxylase 1 alpha chain</fullName>
        </recommendedName>
    </component>
</protein>
<comment type="subcellular location">
    <molecule>Phosphatidylserine decarboxylase 1 alpha chain</molecule>
    <subcellularLocation>
        <location evidence="12">Mitochondrion inner membrane</location>
        <topology evidence="12">Peripheral membrane protein</topology>
        <orientation evidence="12">Intermembrane side</orientation>
    </subcellularLocation>
    <text evidence="12">Anchored to the mitochondrial inner membrane through its interaction with the integral membrane beta chain.</text>
</comment>
<keyword evidence="8 12" id="KW-0594">Phospholipid biosynthesis</keyword>
<dbReference type="PANTHER" id="PTHR10067:SF6">
    <property type="entry name" value="PHOSPHATIDYLSERINE DECARBOXYLASE PROENZYME, MITOCHONDRIAL"/>
    <property type="match status" value="1"/>
</dbReference>
<dbReference type="STRING" id="1441469.A0A225BDK8"/>
<dbReference type="UniPathway" id="UPA00558">
    <property type="reaction ID" value="UER00616"/>
</dbReference>
<comment type="subcellular location">
    <molecule>Phosphatidylserine decarboxylase 1 beta chain</molecule>
    <subcellularLocation>
        <location evidence="12">Mitochondrion inner membrane</location>
        <topology evidence="12">Single-pass membrane protein</topology>
        <orientation evidence="12">Intermembrane side</orientation>
    </subcellularLocation>
</comment>
<gene>
    <name evidence="12" type="primary">PSD1</name>
    <name evidence="13" type="ORF">UA08_01041</name>
</gene>
<dbReference type="InterPro" id="IPR033661">
    <property type="entry name" value="PSD_type1_euk"/>
</dbReference>
<dbReference type="GO" id="GO:0004609">
    <property type="term" value="F:phosphatidylserine decarboxylase activity"/>
    <property type="evidence" value="ECO:0007669"/>
    <property type="project" value="UniProtKB-UniRule"/>
</dbReference>
<evidence type="ECO:0000256" key="7">
    <source>
        <dbReference type="ARBA" id="ARBA00023136"/>
    </source>
</evidence>
<dbReference type="Proteomes" id="UP000214365">
    <property type="component" value="Unassembled WGS sequence"/>
</dbReference>
<keyword evidence="4 12" id="KW-0210">Decarboxylase</keyword>
<evidence type="ECO:0000256" key="6">
    <source>
        <dbReference type="ARBA" id="ARBA00023098"/>
    </source>
</evidence>
<dbReference type="GO" id="GO:0006646">
    <property type="term" value="P:phosphatidylethanolamine biosynthetic process"/>
    <property type="evidence" value="ECO:0007669"/>
    <property type="project" value="UniProtKB-UniRule"/>
</dbReference>
<dbReference type="GeneID" id="31000796"/>
<comment type="pathway">
    <text evidence="1">Lipid metabolism.</text>
</comment>
<evidence type="ECO:0000256" key="8">
    <source>
        <dbReference type="ARBA" id="ARBA00023209"/>
    </source>
</evidence>
<reference evidence="13 14" key="1">
    <citation type="submission" date="2015-06" db="EMBL/GenBank/DDBJ databases">
        <title>Talaromyces atroroseus IBT 11181 draft genome.</title>
        <authorList>
            <person name="Rasmussen K.B."/>
            <person name="Rasmussen S."/>
            <person name="Petersen B."/>
            <person name="Sicheritz-Ponten T."/>
            <person name="Mortensen U.H."/>
            <person name="Thrane U."/>
        </authorList>
    </citation>
    <scope>NUCLEOTIDE SEQUENCE [LARGE SCALE GENOMIC DNA]</scope>
    <source>
        <strain evidence="13 14">IBT 11181</strain>
    </source>
</reference>
<evidence type="ECO:0000256" key="5">
    <source>
        <dbReference type="ARBA" id="ARBA00022989"/>
    </source>
</evidence>
<comment type="function">
    <text evidence="12">Catalyzes the formation of phosphatidylethanolamine (PtdEtn) from phosphatidylserine (PtdSer). Plays a central role in phospholipid metabolism and in the interorganelle trafficking of phosphatidylserine.</text>
</comment>
<dbReference type="EC" id="4.1.1.65" evidence="12"/>
<keyword evidence="7 12" id="KW-0472">Membrane</keyword>
<feature type="site" description="Cleavage (non-hydrolytic); by autocatalysis" evidence="12">
    <location>
        <begin position="479"/>
        <end position="480"/>
    </location>
</feature>
<keyword evidence="9 12" id="KW-0456">Lyase</keyword>
<organism evidence="13 14">
    <name type="scientific">Talaromyces atroroseus</name>
    <dbReference type="NCBI Taxonomy" id="1441469"/>
    <lineage>
        <taxon>Eukaryota</taxon>
        <taxon>Fungi</taxon>
        <taxon>Dikarya</taxon>
        <taxon>Ascomycota</taxon>
        <taxon>Pezizomycotina</taxon>
        <taxon>Eurotiomycetes</taxon>
        <taxon>Eurotiomycetidae</taxon>
        <taxon>Eurotiales</taxon>
        <taxon>Trichocomaceae</taxon>
        <taxon>Talaromyces</taxon>
        <taxon>Talaromyces sect. Trachyspermi</taxon>
    </lineage>
</organism>
<comment type="catalytic activity">
    <reaction evidence="12">
        <text>a 1,2-diacyl-sn-glycero-3-phospho-L-serine + H(+) = a 1,2-diacyl-sn-glycero-3-phosphoethanolamine + CO2</text>
        <dbReference type="Rhea" id="RHEA:20828"/>
        <dbReference type="ChEBI" id="CHEBI:15378"/>
        <dbReference type="ChEBI" id="CHEBI:16526"/>
        <dbReference type="ChEBI" id="CHEBI:57262"/>
        <dbReference type="ChEBI" id="CHEBI:64612"/>
        <dbReference type="EC" id="4.1.1.65"/>
    </reaction>
</comment>
<dbReference type="HAMAP" id="MF_03208">
    <property type="entry name" value="PS_decarb_PSD_B_type1_euk"/>
    <property type="match status" value="1"/>
</dbReference>
<comment type="pathway">
    <text evidence="12">Phospholipid metabolism; phosphatidylethanolamine biosynthesis; phosphatidylethanolamine from CDP-diacylglycerol: step 2/2.</text>
</comment>
<keyword evidence="3 12" id="KW-0812">Transmembrane</keyword>
<comment type="PTM">
    <text evidence="12">Is synthesized initially as an inactive proenzyme. Formation of the active enzyme involves a self-maturation process in which the active site pyruvoyl group is generated from an internal serine residue via an autocatalytic post-translational modification. Two non-identical subunits are generated from the proenzyme in this reaction, and the pyruvate is formed at the N-terminus of the alpha chain, which is derived from the carboxyl end of the proenzyme. The autoendoproteolytic cleavage occurs by a canonical serine protease mechanism, in which the side chain hydroxyl group of the serine supplies its oxygen atom to form the C-terminus of the beta chain, while the remainder of the serine residue undergoes an oxidative deamination to produce ammonia and the pyruvoyl prosthetic group on the alpha chain. During this reaction, the Ser that is part of the protease active site of the proenzyme becomes the pyruvoyl prosthetic group, which constitutes an essential element of the active site of the mature decarboxylase.</text>
</comment>
<evidence type="ECO:0000313" key="13">
    <source>
        <dbReference type="EMBL" id="OKL64107.1"/>
    </source>
</evidence>
<keyword evidence="2 12" id="KW-0444">Lipid biosynthesis</keyword>
<feature type="topological domain" description="Mitochondrial intermembrane" evidence="12">
    <location>
        <begin position="94"/>
        <end position="529"/>
    </location>
</feature>
<keyword evidence="12" id="KW-0496">Mitochondrion</keyword>
<keyword evidence="14" id="KW-1185">Reference proteome</keyword>
<keyword evidence="12" id="KW-0865">Zymogen</keyword>
<keyword evidence="11 12" id="KW-0670">Pyruvate</keyword>